<dbReference type="Proteomes" id="UP000002033">
    <property type="component" value="Chromosome"/>
</dbReference>
<evidence type="ECO:0000313" key="2">
    <source>
        <dbReference type="Proteomes" id="UP000002033"/>
    </source>
</evidence>
<organism evidence="1 2">
    <name type="scientific">Hyphomicrobium denitrificans (strain ATCC 51888 / DSM 1869 / NCIMB 11706 / TK 0415)</name>
    <dbReference type="NCBI Taxonomy" id="582899"/>
    <lineage>
        <taxon>Bacteria</taxon>
        <taxon>Pseudomonadati</taxon>
        <taxon>Pseudomonadota</taxon>
        <taxon>Alphaproteobacteria</taxon>
        <taxon>Hyphomicrobiales</taxon>
        <taxon>Hyphomicrobiaceae</taxon>
        <taxon>Hyphomicrobium</taxon>
    </lineage>
</organism>
<dbReference type="HOGENOM" id="CLU_187790_0_0_5"/>
<dbReference type="AlphaFoldDB" id="D8JYG2"/>
<sequence length="85" mass="9650">MEIAPELRDLSLAPRASNQMLAIVLSACMANQPSVCRDYKIPIKEGIDAMHCMTDAPPYFAQWNEDHPGWQIKRWRCASTSEDDI</sequence>
<accession>D8JYG2</accession>
<keyword evidence="2" id="KW-1185">Reference proteome</keyword>
<dbReference type="RefSeq" id="WP_013215573.1">
    <property type="nucleotide sequence ID" value="NC_014313.1"/>
</dbReference>
<dbReference type="EMBL" id="CP002083">
    <property type="protein sequence ID" value="ADJ23414.1"/>
    <property type="molecule type" value="Genomic_DNA"/>
</dbReference>
<dbReference type="KEGG" id="hdn:Hden_1607"/>
<protein>
    <submittedName>
        <fullName evidence="1">Uncharacterized protein</fullName>
    </submittedName>
</protein>
<gene>
    <name evidence="1" type="ordered locus">Hden_1607</name>
</gene>
<name>D8JYG2_HYPDA</name>
<proteinExistence type="predicted"/>
<evidence type="ECO:0000313" key="1">
    <source>
        <dbReference type="EMBL" id="ADJ23414.1"/>
    </source>
</evidence>
<dbReference type="STRING" id="582899.Hden_1607"/>
<reference evidence="2" key="1">
    <citation type="journal article" date="2011" name="J. Bacteriol.">
        <title>Genome sequences of eight morphologically diverse alphaproteobacteria.</title>
        <authorList>
            <consortium name="US DOE Joint Genome Institute"/>
            <person name="Brown P.J."/>
            <person name="Kysela D.T."/>
            <person name="Buechlein A."/>
            <person name="Hemmerich C."/>
            <person name="Brun Y.V."/>
        </authorList>
    </citation>
    <scope>NUCLEOTIDE SEQUENCE [LARGE SCALE GENOMIC DNA]</scope>
    <source>
        <strain evidence="2">ATCC 51888 / DSM 1869 / NCIB 11706 / TK 0415</strain>
    </source>
</reference>